<evidence type="ECO:0000256" key="1">
    <source>
        <dbReference type="ARBA" id="ARBA00009431"/>
    </source>
</evidence>
<dbReference type="OMA" id="DSICATM"/>
<dbReference type="OrthoDB" id="443318at2759"/>
<dbReference type="GO" id="GO:0006508">
    <property type="term" value="P:proteolysis"/>
    <property type="evidence" value="ECO:0007669"/>
    <property type="project" value="InterPro"/>
</dbReference>
<dbReference type="PANTHER" id="PTHR11802">
    <property type="entry name" value="SERINE PROTEASE FAMILY S10 SERINE CARBOXYPEPTIDASE"/>
    <property type="match status" value="1"/>
</dbReference>
<sequence>MLGRPLPKQYEQIAQKHDDYSAKMSSMTKEERSKALKSGEFPDPSYEQCAQAYATEYLNRPDVQEAIHVQQHVIWTDCSDTLNYNRSDGLNPMEPVWQWLVSNSNLRMTVVSGDDDSVCGTIGTQTWIWNLGYPANPKTNWQAWQVNNQVAGYYTAFNTSTQASFCFVTVHSAGHMIPQTQPERSLAAFSSYLGSQFCPLP</sequence>
<dbReference type="InterPro" id="IPR029058">
    <property type="entry name" value="AB_hydrolase_fold"/>
</dbReference>
<dbReference type="PANTHER" id="PTHR11802:SF201">
    <property type="entry name" value="CARBOXYPEPTIDASE"/>
    <property type="match status" value="1"/>
</dbReference>
<dbReference type="InterPro" id="IPR001563">
    <property type="entry name" value="Peptidase_S10"/>
</dbReference>
<dbReference type="SUPFAM" id="SSF53474">
    <property type="entry name" value="alpha/beta-Hydrolases"/>
    <property type="match status" value="1"/>
</dbReference>
<dbReference type="GO" id="GO:0004185">
    <property type="term" value="F:serine-type carboxypeptidase activity"/>
    <property type="evidence" value="ECO:0007669"/>
    <property type="project" value="InterPro"/>
</dbReference>
<protein>
    <recommendedName>
        <fullName evidence="5">Serine carboxypeptidase</fullName>
    </recommendedName>
</protein>
<dbReference type="Pfam" id="PF00450">
    <property type="entry name" value="Peptidase_S10"/>
    <property type="match status" value="1"/>
</dbReference>
<dbReference type="InterPro" id="IPR033124">
    <property type="entry name" value="Ser_caboxypep_his_AS"/>
</dbReference>
<dbReference type="PROSITE" id="PS00560">
    <property type="entry name" value="CARBOXYPEPT_SER_HIS"/>
    <property type="match status" value="1"/>
</dbReference>
<organism evidence="3 4">
    <name type="scientific">Reticulomyxa filosa</name>
    <dbReference type="NCBI Taxonomy" id="46433"/>
    <lineage>
        <taxon>Eukaryota</taxon>
        <taxon>Sar</taxon>
        <taxon>Rhizaria</taxon>
        <taxon>Retaria</taxon>
        <taxon>Foraminifera</taxon>
        <taxon>Monothalamids</taxon>
        <taxon>Reticulomyxidae</taxon>
        <taxon>Reticulomyxa</taxon>
    </lineage>
</organism>
<comment type="similarity">
    <text evidence="1">Belongs to the peptidase S10 family.</text>
</comment>
<dbReference type="Proteomes" id="UP000023152">
    <property type="component" value="Unassembled WGS sequence"/>
</dbReference>
<proteinExistence type="inferred from homology"/>
<evidence type="ECO:0000256" key="2">
    <source>
        <dbReference type="SAM" id="MobiDB-lite"/>
    </source>
</evidence>
<accession>X6N2G2</accession>
<dbReference type="AlphaFoldDB" id="X6N2G2"/>
<gene>
    <name evidence="3" type="ORF">RFI_17121</name>
</gene>
<reference evidence="3 4" key="1">
    <citation type="journal article" date="2013" name="Curr. Biol.">
        <title>The Genome of the Foraminiferan Reticulomyxa filosa.</title>
        <authorList>
            <person name="Glockner G."/>
            <person name="Hulsmann N."/>
            <person name="Schleicher M."/>
            <person name="Noegel A.A."/>
            <person name="Eichinger L."/>
            <person name="Gallinger C."/>
            <person name="Pawlowski J."/>
            <person name="Sierra R."/>
            <person name="Euteneuer U."/>
            <person name="Pillet L."/>
            <person name="Moustafa A."/>
            <person name="Platzer M."/>
            <person name="Groth M."/>
            <person name="Szafranski K."/>
            <person name="Schliwa M."/>
        </authorList>
    </citation>
    <scope>NUCLEOTIDE SEQUENCE [LARGE SCALE GENOMIC DNA]</scope>
</reference>
<dbReference type="Gene3D" id="3.40.50.11320">
    <property type="match status" value="1"/>
</dbReference>
<dbReference type="EMBL" id="ASPP01012932">
    <property type="protein sequence ID" value="ETO20098.1"/>
    <property type="molecule type" value="Genomic_DNA"/>
</dbReference>
<evidence type="ECO:0000313" key="3">
    <source>
        <dbReference type="EMBL" id="ETO20098.1"/>
    </source>
</evidence>
<evidence type="ECO:0008006" key="5">
    <source>
        <dbReference type="Google" id="ProtNLM"/>
    </source>
</evidence>
<comment type="caution">
    <text evidence="3">The sequence shown here is derived from an EMBL/GenBank/DDBJ whole genome shotgun (WGS) entry which is preliminary data.</text>
</comment>
<name>X6N2G2_RETFI</name>
<evidence type="ECO:0000313" key="4">
    <source>
        <dbReference type="Proteomes" id="UP000023152"/>
    </source>
</evidence>
<dbReference type="Gene3D" id="6.10.250.940">
    <property type="match status" value="1"/>
</dbReference>
<keyword evidence="4" id="KW-1185">Reference proteome</keyword>
<feature type="region of interest" description="Disordered" evidence="2">
    <location>
        <begin position="1"/>
        <end position="42"/>
    </location>
</feature>